<protein>
    <submittedName>
        <fullName evidence="3">AAA family ATPase</fullName>
    </submittedName>
</protein>
<gene>
    <name evidence="3" type="ORF">H9894_06990</name>
</gene>
<reference evidence="3" key="1">
    <citation type="journal article" date="2021" name="PeerJ">
        <title>Extensive microbial diversity within the chicken gut microbiome revealed by metagenomics and culture.</title>
        <authorList>
            <person name="Gilroy R."/>
            <person name="Ravi A."/>
            <person name="Getino M."/>
            <person name="Pursley I."/>
            <person name="Horton D.L."/>
            <person name="Alikhan N.F."/>
            <person name="Baker D."/>
            <person name="Gharbi K."/>
            <person name="Hall N."/>
            <person name="Watson M."/>
            <person name="Adriaenssens E.M."/>
            <person name="Foster-Nyarko E."/>
            <person name="Jarju S."/>
            <person name="Secka A."/>
            <person name="Antonio M."/>
            <person name="Oren A."/>
            <person name="Chaudhuri R.R."/>
            <person name="La Ragione R."/>
            <person name="Hildebrand F."/>
            <person name="Pallen M.J."/>
        </authorList>
    </citation>
    <scope>NUCLEOTIDE SEQUENCE</scope>
    <source>
        <strain evidence="3">ChiHecec2B26-446</strain>
    </source>
</reference>
<dbReference type="PANTHER" id="PTHR43581:SF2">
    <property type="entry name" value="EXCINUCLEASE ATPASE SUBUNIT"/>
    <property type="match status" value="1"/>
</dbReference>
<dbReference type="Proteomes" id="UP000886752">
    <property type="component" value="Unassembled WGS sequence"/>
</dbReference>
<comment type="caution">
    <text evidence="3">The sequence shown here is derived from an EMBL/GenBank/DDBJ whole genome shotgun (WGS) entry which is preliminary data.</text>
</comment>
<accession>A0A9D1TPQ2</accession>
<dbReference type="AlphaFoldDB" id="A0A9D1TPQ2"/>
<dbReference type="InterPro" id="IPR038729">
    <property type="entry name" value="Rad50/SbcC_AAA"/>
</dbReference>
<organism evidence="3 4">
    <name type="scientific">Candidatus Desulfovibrio intestinipullorum</name>
    <dbReference type="NCBI Taxonomy" id="2838536"/>
    <lineage>
        <taxon>Bacteria</taxon>
        <taxon>Pseudomonadati</taxon>
        <taxon>Thermodesulfobacteriota</taxon>
        <taxon>Desulfovibrionia</taxon>
        <taxon>Desulfovibrionales</taxon>
        <taxon>Desulfovibrionaceae</taxon>
        <taxon>Desulfovibrio</taxon>
    </lineage>
</organism>
<evidence type="ECO:0000256" key="1">
    <source>
        <dbReference type="SAM" id="MobiDB-lite"/>
    </source>
</evidence>
<evidence type="ECO:0000313" key="3">
    <source>
        <dbReference type="EMBL" id="HIW00918.1"/>
    </source>
</evidence>
<evidence type="ECO:0000313" key="4">
    <source>
        <dbReference type="Proteomes" id="UP000886752"/>
    </source>
</evidence>
<feature type="domain" description="Rad50/SbcC-type AAA" evidence="2">
    <location>
        <begin position="5"/>
        <end position="40"/>
    </location>
</feature>
<dbReference type="PANTHER" id="PTHR43581">
    <property type="entry name" value="ATP/GTP PHOSPHATASE"/>
    <property type="match status" value="1"/>
</dbReference>
<dbReference type="GO" id="GO:0016887">
    <property type="term" value="F:ATP hydrolysis activity"/>
    <property type="evidence" value="ECO:0007669"/>
    <property type="project" value="InterPro"/>
</dbReference>
<proteinExistence type="predicted"/>
<dbReference type="InterPro" id="IPR051396">
    <property type="entry name" value="Bact_Antivir_Def_Nuclease"/>
</dbReference>
<dbReference type="GO" id="GO:0006302">
    <property type="term" value="P:double-strand break repair"/>
    <property type="evidence" value="ECO:0007669"/>
    <property type="project" value="InterPro"/>
</dbReference>
<name>A0A9D1TPQ2_9BACT</name>
<dbReference type="Gene3D" id="3.40.50.300">
    <property type="entry name" value="P-loop containing nucleotide triphosphate hydrolases"/>
    <property type="match status" value="1"/>
</dbReference>
<feature type="compositionally biased region" description="Basic and acidic residues" evidence="1">
    <location>
        <begin position="129"/>
        <end position="140"/>
    </location>
</feature>
<feature type="region of interest" description="Disordered" evidence="1">
    <location>
        <begin position="125"/>
        <end position="155"/>
    </location>
</feature>
<sequence>MLTTLDLRNFTVFRDARLEFSPGLNVLVGDNGTGKSHVLQLGFALLQVAASLDRKRPALDKDEDKDRGRRRLAEALMAAFRPDALERLVSHGSAASSVSAGFGQGGILTFSLCALSGATSRTGAGIGKARADEGHRKAQEAKTAGARSPEDHSPDDVLRLDVQAVEQKPGPCFLPWPGDMGCAGQISPAAGRACSPAACARIEAGASARTNRKGKGRAGTARILARIEDMLGASVCGSGNRLCFVSGGRRREASLAAGGHRQLAQLALLLKTGRLRHHASLFWDDPEAHLNPRLQAGPGGVEVQQACKACWLGDFSSLGCAVAQAERYMELIYAEESA</sequence>
<dbReference type="InterPro" id="IPR027417">
    <property type="entry name" value="P-loop_NTPase"/>
</dbReference>
<evidence type="ECO:0000259" key="2">
    <source>
        <dbReference type="Pfam" id="PF13476"/>
    </source>
</evidence>
<dbReference type="EMBL" id="DXHV01000064">
    <property type="protein sequence ID" value="HIW00918.1"/>
    <property type="molecule type" value="Genomic_DNA"/>
</dbReference>
<dbReference type="Pfam" id="PF13476">
    <property type="entry name" value="AAA_23"/>
    <property type="match status" value="1"/>
</dbReference>
<dbReference type="SUPFAM" id="SSF52540">
    <property type="entry name" value="P-loop containing nucleoside triphosphate hydrolases"/>
    <property type="match status" value="1"/>
</dbReference>
<reference evidence="3" key="2">
    <citation type="submission" date="2021-04" db="EMBL/GenBank/DDBJ databases">
        <authorList>
            <person name="Gilroy R."/>
        </authorList>
    </citation>
    <scope>NUCLEOTIDE SEQUENCE</scope>
    <source>
        <strain evidence="3">ChiHecec2B26-446</strain>
    </source>
</reference>